<evidence type="ECO:0000313" key="3">
    <source>
        <dbReference type="Proteomes" id="UP000664940"/>
    </source>
</evidence>
<protein>
    <submittedName>
        <fullName evidence="2">Tetratricopeptide repeat domain 9B</fullName>
    </submittedName>
</protein>
<name>A0A833YIC2_9CHIR</name>
<proteinExistence type="predicted"/>
<comment type="caution">
    <text evidence="2">The sequence shown here is derived from an EMBL/GenBank/DDBJ whole genome shotgun (WGS) entry which is preliminary data.</text>
</comment>
<feature type="region of interest" description="Disordered" evidence="1">
    <location>
        <begin position="1"/>
        <end position="30"/>
    </location>
</feature>
<dbReference type="EMBL" id="JABVXQ010000014">
    <property type="protein sequence ID" value="KAF6079788.1"/>
    <property type="molecule type" value="Genomic_DNA"/>
</dbReference>
<sequence>MSGCASTASRCWRSSRGTSRPPTGLALPSTTWETMHAPCATCRRLEAGSPQTPMSFATSS</sequence>
<organism evidence="2 3">
    <name type="scientific">Phyllostomus discolor</name>
    <name type="common">pale spear-nosed bat</name>
    <dbReference type="NCBI Taxonomy" id="89673"/>
    <lineage>
        <taxon>Eukaryota</taxon>
        <taxon>Metazoa</taxon>
        <taxon>Chordata</taxon>
        <taxon>Craniata</taxon>
        <taxon>Vertebrata</taxon>
        <taxon>Euteleostomi</taxon>
        <taxon>Mammalia</taxon>
        <taxon>Eutheria</taxon>
        <taxon>Laurasiatheria</taxon>
        <taxon>Chiroptera</taxon>
        <taxon>Yangochiroptera</taxon>
        <taxon>Phyllostomidae</taxon>
        <taxon>Phyllostominae</taxon>
        <taxon>Phyllostomus</taxon>
    </lineage>
</organism>
<reference evidence="2 3" key="1">
    <citation type="journal article" date="2020" name="Nature">
        <title>Six reference-quality genomes reveal evolution of bat adaptations.</title>
        <authorList>
            <person name="Jebb D."/>
            <person name="Huang Z."/>
            <person name="Pippel M."/>
            <person name="Hughes G.M."/>
            <person name="Lavrichenko K."/>
            <person name="Devanna P."/>
            <person name="Winkler S."/>
            <person name="Jermiin L.S."/>
            <person name="Skirmuntt E.C."/>
            <person name="Katzourakis A."/>
            <person name="Burkitt-Gray L."/>
            <person name="Ray D.A."/>
            <person name="Sullivan K.A.M."/>
            <person name="Roscito J.G."/>
            <person name="Kirilenko B.M."/>
            <person name="Davalos L.M."/>
            <person name="Corthals A.P."/>
            <person name="Power M.L."/>
            <person name="Jones G."/>
            <person name="Ransome R.D."/>
            <person name="Dechmann D.K.N."/>
            <person name="Locatelli A.G."/>
            <person name="Puechmaille S.J."/>
            <person name="Fedrigo O."/>
            <person name="Jarvis E.D."/>
            <person name="Hiller M."/>
            <person name="Vernes S.C."/>
            <person name="Myers E.W."/>
            <person name="Teeling E.C."/>
        </authorList>
    </citation>
    <scope>NUCLEOTIDE SEQUENCE [LARGE SCALE GENOMIC DNA]</scope>
    <source>
        <strain evidence="2">Bat1K_MPI-CBG_1</strain>
    </source>
</reference>
<accession>A0A833YIC2</accession>
<dbReference type="AlphaFoldDB" id="A0A833YIC2"/>
<dbReference type="Proteomes" id="UP000664940">
    <property type="component" value="Unassembled WGS sequence"/>
</dbReference>
<gene>
    <name evidence="2" type="ORF">HJG60_019724</name>
</gene>
<evidence type="ECO:0000256" key="1">
    <source>
        <dbReference type="SAM" id="MobiDB-lite"/>
    </source>
</evidence>
<evidence type="ECO:0000313" key="2">
    <source>
        <dbReference type="EMBL" id="KAF6079788.1"/>
    </source>
</evidence>